<protein>
    <submittedName>
        <fullName evidence="2">Uncharacterized protein</fullName>
    </submittedName>
</protein>
<accession>A0AAV6TPG4</accession>
<gene>
    <name evidence="2" type="ORF">JTE90_023230</name>
</gene>
<evidence type="ECO:0000313" key="3">
    <source>
        <dbReference type="Proteomes" id="UP000827092"/>
    </source>
</evidence>
<dbReference type="EMBL" id="JAFNEN010001510">
    <property type="protein sequence ID" value="KAG8173740.1"/>
    <property type="molecule type" value="Genomic_DNA"/>
</dbReference>
<organism evidence="2 3">
    <name type="scientific">Oedothorax gibbosus</name>
    <dbReference type="NCBI Taxonomy" id="931172"/>
    <lineage>
        <taxon>Eukaryota</taxon>
        <taxon>Metazoa</taxon>
        <taxon>Ecdysozoa</taxon>
        <taxon>Arthropoda</taxon>
        <taxon>Chelicerata</taxon>
        <taxon>Arachnida</taxon>
        <taxon>Araneae</taxon>
        <taxon>Araneomorphae</taxon>
        <taxon>Entelegynae</taxon>
        <taxon>Araneoidea</taxon>
        <taxon>Linyphiidae</taxon>
        <taxon>Erigoninae</taxon>
        <taxon>Oedothorax</taxon>
    </lineage>
</organism>
<sequence>MAASHKFFSSEETASDKPGRNQLQNATGDPSLLQPQRRVQKVGFDPIERVEETWQSSCERGGQVEQRCSCLHNALPSLCKVLSI</sequence>
<reference evidence="2 3" key="1">
    <citation type="journal article" date="2022" name="Nat. Ecol. Evol.">
        <title>A masculinizing supergene underlies an exaggerated male reproductive morph in a spider.</title>
        <authorList>
            <person name="Hendrickx F."/>
            <person name="De Corte Z."/>
            <person name="Sonet G."/>
            <person name="Van Belleghem S.M."/>
            <person name="Kostlbacher S."/>
            <person name="Vangestel C."/>
        </authorList>
    </citation>
    <scope>NUCLEOTIDE SEQUENCE [LARGE SCALE GENOMIC DNA]</scope>
    <source>
        <strain evidence="2">W744_W776</strain>
    </source>
</reference>
<dbReference type="AlphaFoldDB" id="A0AAV6TPG4"/>
<evidence type="ECO:0000256" key="1">
    <source>
        <dbReference type="SAM" id="MobiDB-lite"/>
    </source>
</evidence>
<name>A0AAV6TPG4_9ARAC</name>
<evidence type="ECO:0000313" key="2">
    <source>
        <dbReference type="EMBL" id="KAG8173740.1"/>
    </source>
</evidence>
<dbReference type="Proteomes" id="UP000827092">
    <property type="component" value="Unassembled WGS sequence"/>
</dbReference>
<feature type="region of interest" description="Disordered" evidence="1">
    <location>
        <begin position="1"/>
        <end position="37"/>
    </location>
</feature>
<proteinExistence type="predicted"/>
<comment type="caution">
    <text evidence="2">The sequence shown here is derived from an EMBL/GenBank/DDBJ whole genome shotgun (WGS) entry which is preliminary data.</text>
</comment>
<keyword evidence="3" id="KW-1185">Reference proteome</keyword>